<dbReference type="PANTHER" id="PTHR12526">
    <property type="entry name" value="GLYCOSYLTRANSFERASE"/>
    <property type="match status" value="1"/>
</dbReference>
<dbReference type="EMBL" id="CP063311">
    <property type="protein sequence ID" value="QOV21585.1"/>
    <property type="molecule type" value="Genomic_DNA"/>
</dbReference>
<name>A0A7U3RXB0_9CYAN</name>
<dbReference type="CDD" id="cd03808">
    <property type="entry name" value="GT4_CapM-like"/>
    <property type="match status" value="1"/>
</dbReference>
<feature type="domain" description="Glycosyltransferase subfamily 4-like N-terminal" evidence="2">
    <location>
        <begin position="13"/>
        <end position="174"/>
    </location>
</feature>
<dbReference type="SUPFAM" id="SSF53756">
    <property type="entry name" value="UDP-Glycosyltransferase/glycogen phosphorylase"/>
    <property type="match status" value="1"/>
</dbReference>
<dbReference type="RefSeq" id="WP_200987234.1">
    <property type="nucleotide sequence ID" value="NZ_CP063311.1"/>
</dbReference>
<dbReference type="Pfam" id="PF00534">
    <property type="entry name" value="Glycos_transf_1"/>
    <property type="match status" value="1"/>
</dbReference>
<dbReference type="InterPro" id="IPR001296">
    <property type="entry name" value="Glyco_trans_1"/>
</dbReference>
<evidence type="ECO:0000313" key="4">
    <source>
        <dbReference type="Proteomes" id="UP000593846"/>
    </source>
</evidence>
<evidence type="ECO:0000259" key="2">
    <source>
        <dbReference type="Pfam" id="PF13439"/>
    </source>
</evidence>
<sequence length="369" mass="41385">MRILYIITRADTVGGVQVHVRDLSMALQADGHQVLVITGMPGLYTEDLYTNNIDFRACTTFHKQIKPFQDWQTLRFFLQTIKQFRPDIISTHSSKAGILGRLAGKITKTPCLFTAHGWAFTEGVPQPTRKIYQIIERLAEPLANQIICVSDHDRYIGLKTGMNPKRLKTIHNGMPDISPSLRANPADSEPVKIVMVARFDKQKDHYTLLQAFQRVSGAQLNLVGDGLGLDNIKNLAIKLGLSQTVNFLGFRQDIPQVLAQAQIFALISHWEGFPLTIIEAMRAGLPVIASDVGGAAEAIDEGVSGFTIPRGDVQTLENRLKQLIKNAELRYKMGNAARQRYEQEFTFDHMFTETYQTYENILLKSKSQG</sequence>
<dbReference type="AlphaFoldDB" id="A0A7U3RXB0"/>
<dbReference type="GO" id="GO:0016757">
    <property type="term" value="F:glycosyltransferase activity"/>
    <property type="evidence" value="ECO:0007669"/>
    <property type="project" value="InterPro"/>
</dbReference>
<proteinExistence type="predicted"/>
<protein>
    <submittedName>
        <fullName evidence="3">Glycosyltransferase family 4 protein</fullName>
    </submittedName>
</protein>
<keyword evidence="3" id="KW-0808">Transferase</keyword>
<dbReference type="Proteomes" id="UP000593846">
    <property type="component" value="Chromosome"/>
</dbReference>
<dbReference type="KEGG" id="aee:IM676_12625"/>
<gene>
    <name evidence="3" type="ORF">IM676_12625</name>
</gene>
<organism evidence="3 4">
    <name type="scientific">Anabaenopsis elenkinii CCIBt3563</name>
    <dbReference type="NCBI Taxonomy" id="2779889"/>
    <lineage>
        <taxon>Bacteria</taxon>
        <taxon>Bacillati</taxon>
        <taxon>Cyanobacteriota</taxon>
        <taxon>Cyanophyceae</taxon>
        <taxon>Nostocales</taxon>
        <taxon>Nodulariaceae</taxon>
        <taxon>Anabaenopsis</taxon>
    </lineage>
</organism>
<dbReference type="Pfam" id="PF13439">
    <property type="entry name" value="Glyco_transf_4"/>
    <property type="match status" value="1"/>
</dbReference>
<evidence type="ECO:0000259" key="1">
    <source>
        <dbReference type="Pfam" id="PF00534"/>
    </source>
</evidence>
<feature type="domain" description="Glycosyl transferase family 1" evidence="1">
    <location>
        <begin position="183"/>
        <end position="340"/>
    </location>
</feature>
<dbReference type="InterPro" id="IPR028098">
    <property type="entry name" value="Glyco_trans_4-like_N"/>
</dbReference>
<dbReference type="Gene3D" id="3.40.50.2000">
    <property type="entry name" value="Glycogen Phosphorylase B"/>
    <property type="match status" value="2"/>
</dbReference>
<accession>A0A7U3RXB0</accession>
<reference evidence="4" key="1">
    <citation type="submission" date="2020-10" db="EMBL/GenBank/DDBJ databases">
        <title>Genome-based taxonomic classification of the species Anabaenopsis elenkinii.</title>
        <authorList>
            <person name="Delbaje E."/>
            <person name="Andreote A.P.D."/>
            <person name="Pellegrinetti T.A."/>
            <person name="Cruz R.B."/>
            <person name="Branco L.H.Z."/>
            <person name="Fiore M.F."/>
        </authorList>
    </citation>
    <scope>NUCLEOTIDE SEQUENCE [LARGE SCALE GENOMIC DNA]</scope>
    <source>
        <strain evidence="4">CCIBt3563</strain>
    </source>
</reference>
<evidence type="ECO:0000313" key="3">
    <source>
        <dbReference type="EMBL" id="QOV21585.1"/>
    </source>
</evidence>
<keyword evidence="4" id="KW-1185">Reference proteome</keyword>